<gene>
    <name evidence="1" type="ORF">B0H16DRAFT_1454008</name>
</gene>
<organism evidence="1 2">
    <name type="scientific">Mycena metata</name>
    <dbReference type="NCBI Taxonomy" id="1033252"/>
    <lineage>
        <taxon>Eukaryota</taxon>
        <taxon>Fungi</taxon>
        <taxon>Dikarya</taxon>
        <taxon>Basidiomycota</taxon>
        <taxon>Agaricomycotina</taxon>
        <taxon>Agaricomycetes</taxon>
        <taxon>Agaricomycetidae</taxon>
        <taxon>Agaricales</taxon>
        <taxon>Marasmiineae</taxon>
        <taxon>Mycenaceae</taxon>
        <taxon>Mycena</taxon>
    </lineage>
</organism>
<dbReference type="AlphaFoldDB" id="A0AAD7JJD9"/>
<name>A0AAD7JJD9_9AGAR</name>
<accession>A0AAD7JJD9</accession>
<sequence>MLIHSPKNSQLNSSISPEVRFRFTIGSEPDRGNTTPCAVPAKDAAAGSNIALSRVENLISSSTDAEISRLFLPALYAVLQRARIPNPDELDTEDLGGAGEAIPGVYTVIRLLKGIAQIPPHVVAHMWPLLWDWISFLTLHPPTLRDPGETEDTVCQAFAATIFSVYGRREGNEAHPPDSLIRAVVDPTIGVHRLMIRAWVNSLERGDMVGLYPTSMFILRVPSIRLDECVDGAGGTQWHLASFVVKLLHFASFHPREAELPCRGTLVLICQMNPDQELRLVLLECKLFGALTKMLNALLTEDIGFNVEDPLQRILSLMLLIYWTTPMIERWMAEGLKADLLPALISITQRKRPYCAGKLFQALTTSLVHYRVAVQMEKCLPEVLPVLKALIVPAHKDKLCNDMMAFLPWAAKRADFSPLYRAHRHVSNQACDNMKRNPVFDAARDVNSVIIAQRFARQATGTRLYVGIFPRADFTPTNNMYPATSDYGSSIGRSFMCAVFHRDYQTLKATLLHRHFAFVYENPDVDFYCVLDYKSVPPTFGAYPLKNLPCTNMVWADAIARARRSGGRMEIHLMNPPDGTVDKGVVNGRSGRERIFPLRSSRADIYIGIRAIARSLPPGVADVDTMADEIENKVARLMEVTQDVVQVHCR</sequence>
<proteinExistence type="predicted"/>
<protein>
    <submittedName>
        <fullName evidence="1">Uncharacterized protein</fullName>
    </submittedName>
</protein>
<evidence type="ECO:0000313" key="2">
    <source>
        <dbReference type="Proteomes" id="UP001215598"/>
    </source>
</evidence>
<keyword evidence="2" id="KW-1185">Reference proteome</keyword>
<reference evidence="1" key="1">
    <citation type="submission" date="2023-03" db="EMBL/GenBank/DDBJ databases">
        <title>Massive genome expansion in bonnet fungi (Mycena s.s.) driven by repeated elements and novel gene families across ecological guilds.</title>
        <authorList>
            <consortium name="Lawrence Berkeley National Laboratory"/>
            <person name="Harder C.B."/>
            <person name="Miyauchi S."/>
            <person name="Viragh M."/>
            <person name="Kuo A."/>
            <person name="Thoen E."/>
            <person name="Andreopoulos B."/>
            <person name="Lu D."/>
            <person name="Skrede I."/>
            <person name="Drula E."/>
            <person name="Henrissat B."/>
            <person name="Morin E."/>
            <person name="Kohler A."/>
            <person name="Barry K."/>
            <person name="LaButti K."/>
            <person name="Morin E."/>
            <person name="Salamov A."/>
            <person name="Lipzen A."/>
            <person name="Mereny Z."/>
            <person name="Hegedus B."/>
            <person name="Baldrian P."/>
            <person name="Stursova M."/>
            <person name="Weitz H."/>
            <person name="Taylor A."/>
            <person name="Grigoriev I.V."/>
            <person name="Nagy L.G."/>
            <person name="Martin F."/>
            <person name="Kauserud H."/>
        </authorList>
    </citation>
    <scope>NUCLEOTIDE SEQUENCE</scope>
    <source>
        <strain evidence="1">CBHHK182m</strain>
    </source>
</reference>
<dbReference type="Proteomes" id="UP001215598">
    <property type="component" value="Unassembled WGS sequence"/>
</dbReference>
<dbReference type="EMBL" id="JARKIB010000024">
    <property type="protein sequence ID" value="KAJ7766109.1"/>
    <property type="molecule type" value="Genomic_DNA"/>
</dbReference>
<evidence type="ECO:0000313" key="1">
    <source>
        <dbReference type="EMBL" id="KAJ7766109.1"/>
    </source>
</evidence>
<comment type="caution">
    <text evidence="1">The sequence shown here is derived from an EMBL/GenBank/DDBJ whole genome shotgun (WGS) entry which is preliminary data.</text>
</comment>